<accession>A0A1X0WEA7</accession>
<dbReference type="SUPFAM" id="SSF160582">
    <property type="entry name" value="MbtH-like"/>
    <property type="match status" value="1"/>
</dbReference>
<dbReference type="SMART" id="SM00923">
    <property type="entry name" value="MbtH"/>
    <property type="match status" value="1"/>
</dbReference>
<sequence>MEKLNPFDDENQRSLILENEEKQFSLWPDFSEIPAGWQPIFGPALRADCISWLESHWQDMRPASQRAAS</sequence>
<evidence type="ECO:0000313" key="2">
    <source>
        <dbReference type="EMBL" id="ORJ25081.1"/>
    </source>
</evidence>
<name>A0A1X0WEA7_9GAMM</name>
<comment type="caution">
    <text evidence="2">The sequence shown here is derived from an EMBL/GenBank/DDBJ whole genome shotgun (WGS) entry which is preliminary data.</text>
</comment>
<evidence type="ECO:0000313" key="3">
    <source>
        <dbReference type="Proteomes" id="UP000192536"/>
    </source>
</evidence>
<dbReference type="RefSeq" id="WP_017493030.1">
    <property type="nucleotide sequence ID" value="NZ_CAUQAZ010000049.1"/>
</dbReference>
<feature type="domain" description="MbtH-like" evidence="1">
    <location>
        <begin position="5"/>
        <end position="55"/>
    </location>
</feature>
<proteinExistence type="predicted"/>
<dbReference type="Pfam" id="PF03621">
    <property type="entry name" value="MbtH"/>
    <property type="match status" value="1"/>
</dbReference>
<dbReference type="PANTHER" id="PTHR38444:SF1">
    <property type="entry name" value="ENTEROBACTIN BIOSYNTHESIS PROTEIN YBDZ"/>
    <property type="match status" value="1"/>
</dbReference>
<dbReference type="AlphaFoldDB" id="A0A1X0WEA7"/>
<reference evidence="2 3" key="1">
    <citation type="journal article" date="2017" name="Int. J. Syst. Evol. Microbiol.">
        <title>Rouxiella badensis sp. nov. and Rouxiella silvae sp. nov. isolated from peat bog soil in Germany and emendation of the genus description.</title>
        <authorList>
            <person name="Le Fleche-Mateos A."/>
            <person name="Kugler J.H."/>
            <person name="Hansen S.H."/>
            <person name="Syldatk C."/>
            <person name="Hausmann R."/>
            <person name="Lomprez F."/>
            <person name="Vandenbogaert M."/>
            <person name="Manuguerra J.C."/>
            <person name="Grimont P.A."/>
        </authorList>
    </citation>
    <scope>NUCLEOTIDE SEQUENCE [LARGE SCALE GENOMIC DNA]</scope>
    <source>
        <strain evidence="2 3">DSM 100043</strain>
    </source>
</reference>
<dbReference type="EMBL" id="MRWE01000019">
    <property type="protein sequence ID" value="ORJ25081.1"/>
    <property type="molecule type" value="Genomic_DNA"/>
</dbReference>
<gene>
    <name evidence="2" type="ORF">BS640_12580</name>
</gene>
<dbReference type="InterPro" id="IPR037407">
    <property type="entry name" value="MLP_fam"/>
</dbReference>
<dbReference type="Proteomes" id="UP000192536">
    <property type="component" value="Unassembled WGS sequence"/>
</dbReference>
<organism evidence="2 3">
    <name type="scientific">Rouxiella badensis</name>
    <dbReference type="NCBI Taxonomy" id="1646377"/>
    <lineage>
        <taxon>Bacteria</taxon>
        <taxon>Pseudomonadati</taxon>
        <taxon>Pseudomonadota</taxon>
        <taxon>Gammaproteobacteria</taxon>
        <taxon>Enterobacterales</taxon>
        <taxon>Yersiniaceae</taxon>
        <taxon>Rouxiella</taxon>
    </lineage>
</organism>
<dbReference type="PANTHER" id="PTHR38444">
    <property type="entry name" value="ENTEROBACTIN BIOSYNTHESIS PROTEIN YBDZ"/>
    <property type="match status" value="1"/>
</dbReference>
<dbReference type="GO" id="GO:0005829">
    <property type="term" value="C:cytosol"/>
    <property type="evidence" value="ECO:0007669"/>
    <property type="project" value="TreeGrafter"/>
</dbReference>
<evidence type="ECO:0000259" key="1">
    <source>
        <dbReference type="SMART" id="SM00923"/>
    </source>
</evidence>
<dbReference type="GeneID" id="93568527"/>
<dbReference type="GO" id="GO:0019290">
    <property type="term" value="P:siderophore biosynthetic process"/>
    <property type="evidence" value="ECO:0007669"/>
    <property type="project" value="TreeGrafter"/>
</dbReference>
<dbReference type="InterPro" id="IPR038020">
    <property type="entry name" value="MbtH-like_sf"/>
</dbReference>
<dbReference type="InterPro" id="IPR005153">
    <property type="entry name" value="MbtH-like_dom"/>
</dbReference>
<dbReference type="Gene3D" id="3.90.820.10">
    <property type="entry name" value="Structural Genomics, Unknown Function 30-nov-00 1gh9 Mol_id"/>
    <property type="match status" value="1"/>
</dbReference>
<keyword evidence="3" id="KW-1185">Reference proteome</keyword>
<protein>
    <submittedName>
        <fullName evidence="2">MbtH family protein</fullName>
    </submittedName>
</protein>
<dbReference type="STRING" id="1646377.BS640_12580"/>